<evidence type="ECO:0000313" key="1">
    <source>
        <dbReference type="EMBL" id="CAB1451459.1"/>
    </source>
</evidence>
<gene>
    <name evidence="1" type="ORF">PLEPLA_LOCUS39153</name>
</gene>
<sequence length="124" mass="13605">MESPGSRQRDRDILHLARLHSAAVKRASGFCSSQVDFYTARPWVTKRGGNTHPPPAFVRGGPRVRLAGKAVRRERPEAKVTAELRCTSARLAKVPLDSTAPGQRQRACVVGTDRVGICLVVLEY</sequence>
<protein>
    <submittedName>
        <fullName evidence="1">Uncharacterized protein</fullName>
    </submittedName>
</protein>
<proteinExistence type="predicted"/>
<reference evidence="1" key="1">
    <citation type="submission" date="2020-03" db="EMBL/GenBank/DDBJ databases">
        <authorList>
            <person name="Weist P."/>
        </authorList>
    </citation>
    <scope>NUCLEOTIDE SEQUENCE</scope>
</reference>
<keyword evidence="2" id="KW-1185">Reference proteome</keyword>
<evidence type="ECO:0000313" key="2">
    <source>
        <dbReference type="Proteomes" id="UP001153269"/>
    </source>
</evidence>
<name>A0A9N7VJT5_PLEPL</name>
<dbReference type="EMBL" id="CADEAL010004090">
    <property type="protein sequence ID" value="CAB1451459.1"/>
    <property type="molecule type" value="Genomic_DNA"/>
</dbReference>
<dbReference type="Proteomes" id="UP001153269">
    <property type="component" value="Unassembled WGS sequence"/>
</dbReference>
<dbReference type="AlphaFoldDB" id="A0A9N7VJT5"/>
<accession>A0A9N7VJT5</accession>
<organism evidence="1 2">
    <name type="scientific">Pleuronectes platessa</name>
    <name type="common">European plaice</name>
    <dbReference type="NCBI Taxonomy" id="8262"/>
    <lineage>
        <taxon>Eukaryota</taxon>
        <taxon>Metazoa</taxon>
        <taxon>Chordata</taxon>
        <taxon>Craniata</taxon>
        <taxon>Vertebrata</taxon>
        <taxon>Euteleostomi</taxon>
        <taxon>Actinopterygii</taxon>
        <taxon>Neopterygii</taxon>
        <taxon>Teleostei</taxon>
        <taxon>Neoteleostei</taxon>
        <taxon>Acanthomorphata</taxon>
        <taxon>Carangaria</taxon>
        <taxon>Pleuronectiformes</taxon>
        <taxon>Pleuronectoidei</taxon>
        <taxon>Pleuronectidae</taxon>
        <taxon>Pleuronectes</taxon>
    </lineage>
</organism>
<comment type="caution">
    <text evidence="1">The sequence shown here is derived from an EMBL/GenBank/DDBJ whole genome shotgun (WGS) entry which is preliminary data.</text>
</comment>